<reference evidence="2" key="1">
    <citation type="submission" date="2020-01" db="EMBL/GenBank/DDBJ databases">
        <title>Identification and distribution of gene clusters putatively required for synthesis of sphingolipid metabolism inhibitors in phylogenetically diverse species of the filamentous fungus Fusarium.</title>
        <authorList>
            <person name="Kim H.-S."/>
            <person name="Busman M."/>
            <person name="Brown D.W."/>
            <person name="Divon H."/>
            <person name="Uhlig S."/>
            <person name="Proctor R.H."/>
        </authorList>
    </citation>
    <scope>NUCLEOTIDE SEQUENCE</scope>
    <source>
        <strain evidence="2">NRRL 53441</strain>
    </source>
</reference>
<organism evidence="2 3">
    <name type="scientific">Fusarium austroafricanum</name>
    <dbReference type="NCBI Taxonomy" id="2364996"/>
    <lineage>
        <taxon>Eukaryota</taxon>
        <taxon>Fungi</taxon>
        <taxon>Dikarya</taxon>
        <taxon>Ascomycota</taxon>
        <taxon>Pezizomycotina</taxon>
        <taxon>Sordariomycetes</taxon>
        <taxon>Hypocreomycetidae</taxon>
        <taxon>Hypocreales</taxon>
        <taxon>Nectriaceae</taxon>
        <taxon>Fusarium</taxon>
        <taxon>Fusarium concolor species complex</taxon>
    </lineage>
</organism>
<comment type="caution">
    <text evidence="2">The sequence shown here is derived from an EMBL/GenBank/DDBJ whole genome shotgun (WGS) entry which is preliminary data.</text>
</comment>
<dbReference type="InterPro" id="IPR002018">
    <property type="entry name" value="CarbesteraseB"/>
</dbReference>
<sequence>MAFSLKHFQLGDIKGLRFDDQGVVQYLGIQYATLAHRFATPELRTNYGGTIDATTRGPTVVRPPLACDIEFGLIQKALVKPEYSPGSDLNGLNLDITVPQVIPNENNAKLPVLVFIHGGAFILGDSGAPHYDMAAIVAYSQCIGKPIIGVSINYRLGVAGFLDSDELRATGVPANRGIFDQKTAFQWLRRHIGGFSGDPARMTAIGQSAGGSSIMHLLDLEEPGDMLFDRAICLSGNNLAVPISTKSVAQDAYKAVLQCLGIDSSLSTEEQLTALISISPEDILSKVPLSIPLQPVAETDQLPSFQSIEAHLASSHYKSPLMIGSTDFDAVVFEVLGLFADRDQGSVAKEFVKYFIKTIPVMHHDKMERLLSLYGISATEDDDETRNKILQFGTDLKYFASSRHYATFWPAHSWLYYFNESNPWDGPHKGRSAHCLDIAYLFMNYSNVMDDSQKKTATTFARDVITFTNGDAPWAEFHASREMKVYSSHGQSQGTEESLGKTMATGPSQEVRALWAEIGLDNLARAWNAYSARS</sequence>
<dbReference type="Gene3D" id="3.40.50.1820">
    <property type="entry name" value="alpha/beta hydrolase"/>
    <property type="match status" value="1"/>
</dbReference>
<dbReference type="EMBL" id="JAADJG010000368">
    <property type="protein sequence ID" value="KAF4447943.1"/>
    <property type="molecule type" value="Genomic_DNA"/>
</dbReference>
<dbReference type="Pfam" id="PF00135">
    <property type="entry name" value="COesterase"/>
    <property type="match status" value="1"/>
</dbReference>
<dbReference type="AlphaFoldDB" id="A0A8H4KET2"/>
<dbReference type="PANTHER" id="PTHR43142">
    <property type="entry name" value="CARBOXYLIC ESTER HYDROLASE"/>
    <property type="match status" value="1"/>
</dbReference>
<dbReference type="PANTHER" id="PTHR43142:SF11">
    <property type="entry name" value="CARBOXYLIC ESTER HYDROLASE"/>
    <property type="match status" value="1"/>
</dbReference>
<evidence type="ECO:0000259" key="1">
    <source>
        <dbReference type="Pfam" id="PF00135"/>
    </source>
</evidence>
<name>A0A8H4KET2_9HYPO</name>
<dbReference type="InterPro" id="IPR029058">
    <property type="entry name" value="AB_hydrolase_fold"/>
</dbReference>
<feature type="domain" description="Carboxylesterase type B" evidence="1">
    <location>
        <begin position="9"/>
        <end position="465"/>
    </location>
</feature>
<dbReference type="SUPFAM" id="SSF53474">
    <property type="entry name" value="alpha/beta-Hydrolases"/>
    <property type="match status" value="1"/>
</dbReference>
<dbReference type="Proteomes" id="UP000605986">
    <property type="component" value="Unassembled WGS sequence"/>
</dbReference>
<accession>A0A8H4KET2</accession>
<dbReference type="OrthoDB" id="408631at2759"/>
<keyword evidence="3" id="KW-1185">Reference proteome</keyword>
<evidence type="ECO:0000313" key="3">
    <source>
        <dbReference type="Proteomes" id="UP000605986"/>
    </source>
</evidence>
<gene>
    <name evidence="2" type="ORF">F53441_8602</name>
</gene>
<evidence type="ECO:0000313" key="2">
    <source>
        <dbReference type="EMBL" id="KAF4447943.1"/>
    </source>
</evidence>
<protein>
    <recommendedName>
        <fullName evidence="1">Carboxylesterase type B domain-containing protein</fullName>
    </recommendedName>
</protein>
<proteinExistence type="predicted"/>